<evidence type="ECO:0000259" key="11">
    <source>
        <dbReference type="Pfam" id="PF00697"/>
    </source>
</evidence>
<reference evidence="12 13" key="1">
    <citation type="submission" date="2020-08" db="EMBL/GenBank/DDBJ databases">
        <title>Bridging the membrane lipid divide: bacteria of the FCB group superphylum have the potential to synthesize archaeal ether lipids.</title>
        <authorList>
            <person name="Villanueva L."/>
            <person name="Von Meijenfeldt F.A.B."/>
            <person name="Westbye A.B."/>
            <person name="Yadav S."/>
            <person name="Hopmans E.C."/>
            <person name="Dutilh B.E."/>
            <person name="Sinninghe Damste J.S."/>
        </authorList>
    </citation>
    <scope>NUCLEOTIDE SEQUENCE [LARGE SCALE GENOMIC DNA]</scope>
    <source>
        <strain evidence="12">NIOZ-UU81</strain>
    </source>
</reference>
<evidence type="ECO:0000256" key="8">
    <source>
        <dbReference type="ARBA" id="ARBA00023141"/>
    </source>
</evidence>
<gene>
    <name evidence="10" type="primary">trpF</name>
    <name evidence="12" type="ORF">H8E79_01600</name>
</gene>
<dbReference type="PANTHER" id="PTHR42894">
    <property type="entry name" value="N-(5'-PHOSPHORIBOSYL)ANTHRANILATE ISOMERASE"/>
    <property type="match status" value="1"/>
</dbReference>
<dbReference type="InterPro" id="IPR011060">
    <property type="entry name" value="RibuloseP-bd_barrel"/>
</dbReference>
<dbReference type="Gene3D" id="3.20.20.70">
    <property type="entry name" value="Aldolase class I"/>
    <property type="match status" value="1"/>
</dbReference>
<evidence type="ECO:0000256" key="4">
    <source>
        <dbReference type="ARBA" id="ARBA00012572"/>
    </source>
</evidence>
<evidence type="ECO:0000256" key="3">
    <source>
        <dbReference type="ARBA" id="ARBA00007571"/>
    </source>
</evidence>
<organism evidence="12 13">
    <name type="scientific">Candidatus Desulfatifera sulfidica</name>
    <dbReference type="NCBI Taxonomy" id="2841691"/>
    <lineage>
        <taxon>Bacteria</taxon>
        <taxon>Pseudomonadati</taxon>
        <taxon>Thermodesulfobacteriota</taxon>
        <taxon>Desulfobulbia</taxon>
        <taxon>Desulfobulbales</taxon>
        <taxon>Desulfobulbaceae</taxon>
        <taxon>Candidatus Desulfatifera</taxon>
    </lineage>
</organism>
<evidence type="ECO:0000256" key="10">
    <source>
        <dbReference type="HAMAP-Rule" id="MF_00135"/>
    </source>
</evidence>
<keyword evidence="6 10" id="KW-0028">Amino-acid biosynthesis</keyword>
<keyword evidence="7 10" id="KW-0822">Tryptophan biosynthesis</keyword>
<dbReference type="NCBIfam" id="NF002298">
    <property type="entry name" value="PRK01222.1-4"/>
    <property type="match status" value="1"/>
</dbReference>
<accession>A0A8J6TCW6</accession>
<proteinExistence type="inferred from homology"/>
<keyword evidence="8 10" id="KW-0057">Aromatic amino acid biosynthesis</keyword>
<dbReference type="FunFam" id="3.20.20.70:FF:000075">
    <property type="entry name" value="Tryptophan biosynthesis protein TRP1"/>
    <property type="match status" value="1"/>
</dbReference>
<evidence type="ECO:0000313" key="13">
    <source>
        <dbReference type="Proteomes" id="UP000599024"/>
    </source>
</evidence>
<dbReference type="CDD" id="cd00405">
    <property type="entry name" value="PRAI"/>
    <property type="match status" value="1"/>
</dbReference>
<dbReference type="SUPFAM" id="SSF51366">
    <property type="entry name" value="Ribulose-phoshate binding barrel"/>
    <property type="match status" value="1"/>
</dbReference>
<name>A0A8J6TCW6_9BACT</name>
<comment type="catalytic activity">
    <reaction evidence="1 10">
        <text>N-(5-phospho-beta-D-ribosyl)anthranilate = 1-(2-carboxyphenylamino)-1-deoxy-D-ribulose 5-phosphate</text>
        <dbReference type="Rhea" id="RHEA:21540"/>
        <dbReference type="ChEBI" id="CHEBI:18277"/>
        <dbReference type="ChEBI" id="CHEBI:58613"/>
        <dbReference type="EC" id="5.3.1.24"/>
    </reaction>
</comment>
<dbReference type="InterPro" id="IPR001240">
    <property type="entry name" value="PRAI_dom"/>
</dbReference>
<dbReference type="GO" id="GO:0000162">
    <property type="term" value="P:L-tryptophan biosynthetic process"/>
    <property type="evidence" value="ECO:0007669"/>
    <property type="project" value="UniProtKB-UniRule"/>
</dbReference>
<sequence>MIKRTRIKMCGVTNIEDALEGVRAGVDALGFIFVEQSARNIAPELVKDIIAELPPFVDCVGVFVDREREEVEEIVEYCGLSYAQLHGCEDPKYCERLARFSSPCQVVKAFRVEPQSKATDFIPYESSVRGYLLDTYSKGMPGGTGKTFDWSIVERLQLKRPLILAGGLDPDNVTAAILALRPFGVDVNSGIEIEPGVKDYAKLHAFVNAVRAADNP</sequence>
<comment type="pathway">
    <text evidence="2 10">Amino-acid biosynthesis; L-tryptophan biosynthesis; L-tryptophan from chorismate: step 3/5.</text>
</comment>
<dbReference type="EC" id="5.3.1.24" evidence="4 10"/>
<evidence type="ECO:0000256" key="2">
    <source>
        <dbReference type="ARBA" id="ARBA00004664"/>
    </source>
</evidence>
<dbReference type="PANTHER" id="PTHR42894:SF1">
    <property type="entry name" value="N-(5'-PHOSPHORIBOSYL)ANTHRANILATE ISOMERASE"/>
    <property type="match status" value="1"/>
</dbReference>
<dbReference type="Pfam" id="PF00697">
    <property type="entry name" value="PRAI"/>
    <property type="match status" value="1"/>
</dbReference>
<evidence type="ECO:0000256" key="9">
    <source>
        <dbReference type="ARBA" id="ARBA00023235"/>
    </source>
</evidence>
<protein>
    <recommendedName>
        <fullName evidence="5 10">N-(5'-phosphoribosyl)anthranilate isomerase</fullName>
        <shortName evidence="10">PRAI</shortName>
        <ecNumber evidence="4 10">5.3.1.24</ecNumber>
    </recommendedName>
</protein>
<keyword evidence="9 10" id="KW-0413">Isomerase</keyword>
<evidence type="ECO:0000256" key="7">
    <source>
        <dbReference type="ARBA" id="ARBA00022822"/>
    </source>
</evidence>
<evidence type="ECO:0000313" key="12">
    <source>
        <dbReference type="EMBL" id="MBC8207849.1"/>
    </source>
</evidence>
<comment type="caution">
    <text evidence="12">The sequence shown here is derived from an EMBL/GenBank/DDBJ whole genome shotgun (WGS) entry which is preliminary data.</text>
</comment>
<dbReference type="AlphaFoldDB" id="A0A8J6TCW6"/>
<comment type="similarity">
    <text evidence="3 10">Belongs to the TrpF family.</text>
</comment>
<dbReference type="UniPathway" id="UPA00035">
    <property type="reaction ID" value="UER00042"/>
</dbReference>
<dbReference type="HAMAP" id="MF_00135">
    <property type="entry name" value="PRAI"/>
    <property type="match status" value="1"/>
</dbReference>
<evidence type="ECO:0000256" key="6">
    <source>
        <dbReference type="ARBA" id="ARBA00022605"/>
    </source>
</evidence>
<evidence type="ECO:0000256" key="1">
    <source>
        <dbReference type="ARBA" id="ARBA00001164"/>
    </source>
</evidence>
<feature type="domain" description="N-(5'phosphoribosyl) anthranilate isomerase (PRAI)" evidence="11">
    <location>
        <begin position="8"/>
        <end position="208"/>
    </location>
</feature>
<dbReference type="GO" id="GO:0004640">
    <property type="term" value="F:phosphoribosylanthranilate isomerase activity"/>
    <property type="evidence" value="ECO:0007669"/>
    <property type="project" value="UniProtKB-UniRule"/>
</dbReference>
<dbReference type="EMBL" id="JACNLK010000018">
    <property type="protein sequence ID" value="MBC8207849.1"/>
    <property type="molecule type" value="Genomic_DNA"/>
</dbReference>
<evidence type="ECO:0000256" key="5">
    <source>
        <dbReference type="ARBA" id="ARBA00022272"/>
    </source>
</evidence>
<dbReference type="InterPro" id="IPR044643">
    <property type="entry name" value="TrpF_fam"/>
</dbReference>
<dbReference type="Proteomes" id="UP000599024">
    <property type="component" value="Unassembled WGS sequence"/>
</dbReference>
<dbReference type="InterPro" id="IPR013785">
    <property type="entry name" value="Aldolase_TIM"/>
</dbReference>